<dbReference type="Proteomes" id="UP000324897">
    <property type="component" value="Chromosome 1"/>
</dbReference>
<proteinExistence type="predicted"/>
<feature type="non-terminal residue" evidence="1">
    <location>
        <position position="1"/>
    </location>
</feature>
<dbReference type="AlphaFoldDB" id="A0A5J9VDU0"/>
<evidence type="ECO:0000313" key="2">
    <source>
        <dbReference type="Proteomes" id="UP000324897"/>
    </source>
</evidence>
<evidence type="ECO:0008006" key="3">
    <source>
        <dbReference type="Google" id="ProtNLM"/>
    </source>
</evidence>
<evidence type="ECO:0000313" key="1">
    <source>
        <dbReference type="EMBL" id="TVU33020.1"/>
    </source>
</evidence>
<feature type="non-terminal residue" evidence="1">
    <location>
        <position position="100"/>
    </location>
</feature>
<accession>A0A5J9VDU0</accession>
<name>A0A5J9VDU0_9POAL</name>
<protein>
    <recommendedName>
        <fullName evidence="3">RNase H type-1 domain-containing protein</fullName>
    </recommendedName>
</protein>
<dbReference type="OrthoDB" id="686604at2759"/>
<reference evidence="1 2" key="1">
    <citation type="journal article" date="2019" name="Sci. Rep.">
        <title>A high-quality genome of Eragrostis curvula grass provides insights into Poaceae evolution and supports new strategies to enhance forage quality.</title>
        <authorList>
            <person name="Carballo J."/>
            <person name="Santos B.A.C.M."/>
            <person name="Zappacosta D."/>
            <person name="Garbus I."/>
            <person name="Selva J.P."/>
            <person name="Gallo C.A."/>
            <person name="Diaz A."/>
            <person name="Albertini E."/>
            <person name="Caccamo M."/>
            <person name="Echenique V."/>
        </authorList>
    </citation>
    <scope>NUCLEOTIDE SEQUENCE [LARGE SCALE GENOMIC DNA]</scope>
    <source>
        <strain evidence="2">cv. Victoria</strain>
        <tissue evidence="1">Leaf</tissue>
    </source>
</reference>
<sequence>VEGLACLEGASEWCRKKAIVESDCLSVELKSLLVFLIRELKQISASLPDVVFQAVKRERNSVAHELAQLAKRTTHTAVWRTRAPRCVESLVAQECIPYVE</sequence>
<dbReference type="EMBL" id="RWGY01000011">
    <property type="protein sequence ID" value="TVU33020.1"/>
    <property type="molecule type" value="Genomic_DNA"/>
</dbReference>
<keyword evidence="2" id="KW-1185">Reference proteome</keyword>
<gene>
    <name evidence="1" type="ORF">EJB05_24799</name>
</gene>
<organism evidence="1 2">
    <name type="scientific">Eragrostis curvula</name>
    <name type="common">weeping love grass</name>
    <dbReference type="NCBI Taxonomy" id="38414"/>
    <lineage>
        <taxon>Eukaryota</taxon>
        <taxon>Viridiplantae</taxon>
        <taxon>Streptophyta</taxon>
        <taxon>Embryophyta</taxon>
        <taxon>Tracheophyta</taxon>
        <taxon>Spermatophyta</taxon>
        <taxon>Magnoliopsida</taxon>
        <taxon>Liliopsida</taxon>
        <taxon>Poales</taxon>
        <taxon>Poaceae</taxon>
        <taxon>PACMAD clade</taxon>
        <taxon>Chloridoideae</taxon>
        <taxon>Eragrostideae</taxon>
        <taxon>Eragrostidinae</taxon>
        <taxon>Eragrostis</taxon>
    </lineage>
</organism>
<comment type="caution">
    <text evidence="1">The sequence shown here is derived from an EMBL/GenBank/DDBJ whole genome shotgun (WGS) entry which is preliminary data.</text>
</comment>
<dbReference type="Gramene" id="TVU33020">
    <property type="protein sequence ID" value="TVU33020"/>
    <property type="gene ID" value="EJB05_24799"/>
</dbReference>